<dbReference type="KEGG" id="emi:Emin_0139"/>
<dbReference type="EMBL" id="CP001055">
    <property type="protein sequence ID" value="ACC97705.1"/>
    <property type="molecule type" value="Genomic_DNA"/>
</dbReference>
<evidence type="ECO:0000256" key="1">
    <source>
        <dbReference type="SAM" id="Coils"/>
    </source>
</evidence>
<feature type="coiled-coil region" evidence="1">
    <location>
        <begin position="5"/>
        <end position="77"/>
    </location>
</feature>
<proteinExistence type="predicted"/>
<evidence type="ECO:0000313" key="2">
    <source>
        <dbReference type="EMBL" id="ACC97705.1"/>
    </source>
</evidence>
<dbReference type="HOGENOM" id="CLU_2632486_0_0_0"/>
<sequence>MQDKIAQLEVLVAQATQKLSGLEGENSTLKNRLRTVEAHLERLREIEDEAKILRDWKRDTLAQLKRLQSKIEKEIKN</sequence>
<accession>B2KBL8</accession>
<dbReference type="Gene3D" id="6.10.280.220">
    <property type="match status" value="1"/>
</dbReference>
<dbReference type="STRING" id="445932.Emin_0139"/>
<keyword evidence="3" id="KW-1185">Reference proteome</keyword>
<protein>
    <submittedName>
        <fullName evidence="2">Uncharacterized protein</fullName>
    </submittedName>
</protein>
<evidence type="ECO:0000313" key="3">
    <source>
        <dbReference type="Proteomes" id="UP000001029"/>
    </source>
</evidence>
<organism evidence="2 3">
    <name type="scientific">Elusimicrobium minutum (strain Pei191)</name>
    <dbReference type="NCBI Taxonomy" id="445932"/>
    <lineage>
        <taxon>Bacteria</taxon>
        <taxon>Pseudomonadati</taxon>
        <taxon>Elusimicrobiota</taxon>
        <taxon>Elusimicrobia</taxon>
        <taxon>Elusimicrobiales</taxon>
        <taxon>Elusimicrobiaceae</taxon>
        <taxon>Elusimicrobium</taxon>
    </lineage>
</organism>
<dbReference type="AlphaFoldDB" id="B2KBL8"/>
<reference evidence="2 3" key="1">
    <citation type="journal article" date="2009" name="Appl. Environ. Microbiol.">
        <title>Genomic analysis of 'Elusimicrobium minutum,' the first cultivated representative of the phylum 'Elusimicrobia' (formerly termite group 1).</title>
        <authorList>
            <person name="Herlemann D.P.R."/>
            <person name="Geissinger O."/>
            <person name="Ikeda-Ohtsubo W."/>
            <person name="Kunin V."/>
            <person name="Sun H."/>
            <person name="Lapidus A."/>
            <person name="Hugenholtz P."/>
            <person name="Brune A."/>
        </authorList>
    </citation>
    <scope>NUCLEOTIDE SEQUENCE [LARGE SCALE GENOMIC DNA]</scope>
    <source>
        <strain evidence="2 3">Pei191</strain>
    </source>
</reference>
<dbReference type="Proteomes" id="UP000001029">
    <property type="component" value="Chromosome"/>
</dbReference>
<keyword evidence="1" id="KW-0175">Coiled coil</keyword>
<gene>
    <name evidence="2" type="ordered locus">Emin_0139</name>
</gene>
<dbReference type="RefSeq" id="WP_012414320.1">
    <property type="nucleotide sequence ID" value="NC_010644.1"/>
</dbReference>
<name>B2KBL8_ELUMP</name>